<sequence length="340" mass="36626">MATSECKSKVFLDVSEVVRVLCAVGFSIRHIDACDQSDVTPTGTPGQKQRGGCRVVVTCTTTGLRAVLETVGEECGCSVQHLTTAADNKTAEKLIAPFSDSAALSLRELLSKLKNHDNEHEQTASVRTCDVSESSSSYDELQEQRHKSEFPEYVGLGSRNAASVSWDNLSASSDLGHSLRKDKEISSCPPSPAVRDDTYMGVPHFPSMETLASPQASETTCGALCPSTDTRKEGDIEKKLKLAAACIQEVLALHRRESTTTRSTSSLFKVPSVPGSKRKTTTNVPQAESHKCCSEKSIKPRPLTPLPVKKAKASVSDKPSILRTPNPSGMGRTHLGISRR</sequence>
<evidence type="ECO:0000256" key="1">
    <source>
        <dbReference type="SAM" id="MobiDB-lite"/>
    </source>
</evidence>
<feature type="region of interest" description="Disordered" evidence="1">
    <location>
        <begin position="116"/>
        <end position="136"/>
    </location>
</feature>
<keyword evidence="3" id="KW-1185">Reference proteome</keyword>
<organism evidence="2 3">
    <name type="scientific">Coptotermes formosanus</name>
    <name type="common">Formosan subterranean termite</name>
    <dbReference type="NCBI Taxonomy" id="36987"/>
    <lineage>
        <taxon>Eukaryota</taxon>
        <taxon>Metazoa</taxon>
        <taxon>Ecdysozoa</taxon>
        <taxon>Arthropoda</taxon>
        <taxon>Hexapoda</taxon>
        <taxon>Insecta</taxon>
        <taxon>Pterygota</taxon>
        <taxon>Neoptera</taxon>
        <taxon>Polyneoptera</taxon>
        <taxon>Dictyoptera</taxon>
        <taxon>Blattodea</taxon>
        <taxon>Blattoidea</taxon>
        <taxon>Termitoidae</taxon>
        <taxon>Rhinotermitidae</taxon>
        <taxon>Coptotermes</taxon>
    </lineage>
</organism>
<feature type="compositionally biased region" description="Polar residues" evidence="1">
    <location>
        <begin position="123"/>
        <end position="136"/>
    </location>
</feature>
<evidence type="ECO:0000313" key="3">
    <source>
        <dbReference type="Proteomes" id="UP000502823"/>
    </source>
</evidence>
<accession>A0A6L2Q8M9</accession>
<dbReference type="InParanoid" id="A0A6L2Q8M9"/>
<dbReference type="EMBL" id="BLKM01000887">
    <property type="protein sequence ID" value="GFG39225.1"/>
    <property type="molecule type" value="Genomic_DNA"/>
</dbReference>
<proteinExistence type="predicted"/>
<feature type="non-terminal residue" evidence="2">
    <location>
        <position position="340"/>
    </location>
</feature>
<protein>
    <submittedName>
        <fullName evidence="2">Uncharacterized protein</fullName>
    </submittedName>
</protein>
<reference evidence="3" key="1">
    <citation type="submission" date="2020-01" db="EMBL/GenBank/DDBJ databases">
        <title>Draft genome sequence of the Termite Coptotermes fromosanus.</title>
        <authorList>
            <person name="Itakura S."/>
            <person name="Yosikawa Y."/>
            <person name="Umezawa K."/>
        </authorList>
    </citation>
    <scope>NUCLEOTIDE SEQUENCE [LARGE SCALE GENOMIC DNA]</scope>
</reference>
<dbReference type="OrthoDB" id="6716407at2759"/>
<feature type="compositionally biased region" description="Basic and acidic residues" evidence="1">
    <location>
        <begin position="288"/>
        <end position="298"/>
    </location>
</feature>
<name>A0A6L2Q8M9_COPFO</name>
<dbReference type="Proteomes" id="UP000502823">
    <property type="component" value="Unassembled WGS sequence"/>
</dbReference>
<feature type="region of interest" description="Disordered" evidence="1">
    <location>
        <begin position="258"/>
        <end position="340"/>
    </location>
</feature>
<dbReference type="AlphaFoldDB" id="A0A6L2Q8M9"/>
<comment type="caution">
    <text evidence="2">The sequence shown here is derived from an EMBL/GenBank/DDBJ whole genome shotgun (WGS) entry which is preliminary data.</text>
</comment>
<evidence type="ECO:0000313" key="2">
    <source>
        <dbReference type="EMBL" id="GFG39225.1"/>
    </source>
</evidence>
<gene>
    <name evidence="2" type="ORF">Cfor_00701</name>
</gene>